<proteinExistence type="predicted"/>
<dbReference type="OrthoDB" id="5632105at2"/>
<evidence type="ECO:0000313" key="1">
    <source>
        <dbReference type="EMBL" id="VVC76451.1"/>
    </source>
</evidence>
<dbReference type="Proteomes" id="UP000324194">
    <property type="component" value="Chromosome 1"/>
</dbReference>
<name>A0A5E4PJC7_9COXI</name>
<accession>A0A5E4PJC7</accession>
<reference evidence="1 2" key="1">
    <citation type="submission" date="2019-08" db="EMBL/GenBank/DDBJ databases">
        <authorList>
            <person name="Guy L."/>
        </authorList>
    </citation>
    <scope>NUCLEOTIDE SEQUENCE [LARGE SCALE GENOMIC DNA]</scope>
    <source>
        <strain evidence="1 2">SGT-108</strain>
    </source>
</reference>
<gene>
    <name evidence="1" type="ORF">AQUSIP_17640</name>
</gene>
<dbReference type="EMBL" id="LR699119">
    <property type="protein sequence ID" value="VVC76451.1"/>
    <property type="molecule type" value="Genomic_DNA"/>
</dbReference>
<evidence type="ECO:0000313" key="2">
    <source>
        <dbReference type="Proteomes" id="UP000324194"/>
    </source>
</evidence>
<keyword evidence="2" id="KW-1185">Reference proteome</keyword>
<protein>
    <submittedName>
        <fullName evidence="1">Uncharacterized protein</fullName>
    </submittedName>
</protein>
<dbReference type="KEGG" id="asip:AQUSIP_17640"/>
<dbReference type="RefSeq" id="WP_148339751.1">
    <property type="nucleotide sequence ID" value="NZ_LR699119.1"/>
</dbReference>
<dbReference type="AlphaFoldDB" id="A0A5E4PJC7"/>
<sequence>MEVRHDEQPEVLHEKVRVENAKEIRGGDELRNINSYEYLLRIFQALENVVRDTLHQDPRSVSLPKGFFPLDQIYELFKEYSDYNPGYAYGDLYTRFILDLEDNLEKIKEYVTNERLNLEQDNELQRARVINYTSNIAQSEGTVKKMNEDGKRLAEEALRENAARAEFLEAIRRTGIKTIYANPNKGLERAGKMVEDIVEETLHTSQEIEETITKRMKRGSGILTRDLNKTTPQYEGSGIARFSAMMSSTYKPQSTTSMASIRTYDYKLDVNGDHRTDIPMEYRFGTQGQYHDKQPRVSPLFEDFLEVQQLEREANPPLGPSTRITHIYFNNLGYDRDDMEGKRESRLSMKLHDLEKRHPNVAVITLPADKGMMDKHLLEDHHQSIRVQDAIDDILAIANGTSPRDIKDFHISDDIKQLLYGTDEYSEHGYNTVTENTVLIGLLEETFKKLGVDPDTRATISPAEMQAIYFHFVKYELTNYIIETLKPASFNMSCKDAIDRGGVSSAYYNLMKSLEEGTPISKEEFHRALHAAPTLVKGRGMNHHTKLIWNAVDMYLNGLDKKGIQPEPWMAEWRDKHAPNHTKVRILKDLDDYIGKRDTDQRDKFGMFAKFDKGIKLSAARKLRDLVANPDNNDIEFTPKEWGALNDKRLSKILSEMLKTGFVTKEQIHVQGQEKLSHSM</sequence>
<organism evidence="1 2">
    <name type="scientific">Aquicella siphonis</name>
    <dbReference type="NCBI Taxonomy" id="254247"/>
    <lineage>
        <taxon>Bacteria</taxon>
        <taxon>Pseudomonadati</taxon>
        <taxon>Pseudomonadota</taxon>
        <taxon>Gammaproteobacteria</taxon>
        <taxon>Legionellales</taxon>
        <taxon>Coxiellaceae</taxon>
        <taxon>Aquicella</taxon>
    </lineage>
</organism>